<evidence type="ECO:0000256" key="2">
    <source>
        <dbReference type="ARBA" id="ARBA00023136"/>
    </source>
</evidence>
<dbReference type="EMBL" id="JOTM01000022">
    <property type="protein sequence ID" value="KEK22956.1"/>
    <property type="molecule type" value="Genomic_DNA"/>
</dbReference>
<name>A0A073K8X6_9BACI</name>
<dbReference type="GO" id="GO:0016020">
    <property type="term" value="C:membrane"/>
    <property type="evidence" value="ECO:0007669"/>
    <property type="project" value="UniProtKB-SubCell"/>
</dbReference>
<feature type="domain" description="Beta-lactamase-related" evidence="3">
    <location>
        <begin position="21"/>
        <end position="307"/>
    </location>
</feature>
<evidence type="ECO:0000313" key="5">
    <source>
        <dbReference type="Proteomes" id="UP000027778"/>
    </source>
</evidence>
<dbReference type="InterPro" id="IPR050491">
    <property type="entry name" value="AmpC-like"/>
</dbReference>
<gene>
    <name evidence="4" type="ORF">BAGA_14870</name>
</gene>
<dbReference type="Proteomes" id="UP000027778">
    <property type="component" value="Unassembled WGS sequence"/>
</dbReference>
<dbReference type="eggNOG" id="COG1680">
    <property type="taxonomic scope" value="Bacteria"/>
</dbReference>
<dbReference type="RefSeq" id="WP_033676400.1">
    <property type="nucleotide sequence ID" value="NZ_JOTM01000022.1"/>
</dbReference>
<dbReference type="InterPro" id="IPR001466">
    <property type="entry name" value="Beta-lactam-related"/>
</dbReference>
<dbReference type="InterPro" id="IPR012338">
    <property type="entry name" value="Beta-lactam/transpept-like"/>
</dbReference>
<comment type="caution">
    <text evidence="4">The sequence shown here is derived from an EMBL/GenBank/DDBJ whole genome shotgun (WGS) entry which is preliminary data.</text>
</comment>
<dbReference type="PANTHER" id="PTHR46825">
    <property type="entry name" value="D-ALANYL-D-ALANINE-CARBOXYPEPTIDASE/ENDOPEPTIDASE AMPH"/>
    <property type="match status" value="1"/>
</dbReference>
<evidence type="ECO:0000259" key="3">
    <source>
        <dbReference type="Pfam" id="PF00144"/>
    </source>
</evidence>
<keyword evidence="2" id="KW-0472">Membrane</keyword>
<dbReference type="Gene3D" id="3.40.710.10">
    <property type="entry name" value="DD-peptidase/beta-lactamase superfamily"/>
    <property type="match status" value="1"/>
</dbReference>
<accession>A0A073K8X6</accession>
<dbReference type="AlphaFoldDB" id="A0A073K8X6"/>
<sequence length="326" mass="36690">MLNSYINSFLYTNNETFNGTILVTHQRKTTYKKSFGKANYDWDIPNTSTTKFRIGSVTKIFTAVAILMLIEENKLQFDDTINRFIPVFPKGNLITIDHLLTHTSGVGNITSQQDFLLKSCESRTPDELINWIITCPFESNPGETFNYSNSGYIVLGKIIEVISGISYEEFLKLKILQPLSMMNTGLDSNSTIQKYKANGYELHPTNHLQPASFINMSNSYSAGGLFSTVEDLHLLDLAIKENRLLSSDITSRMFTAGSYEYGYGWNISMTTQNNKLVFHHGGINGFTSSYLRLIEKDVTIIILSNVSTILTSTLANEIASYTETNY</sequence>
<dbReference type="PANTHER" id="PTHR46825:SF11">
    <property type="entry name" value="PENICILLIN-BINDING PROTEIN 4"/>
    <property type="match status" value="1"/>
</dbReference>
<evidence type="ECO:0000313" key="4">
    <source>
        <dbReference type="EMBL" id="KEK22956.1"/>
    </source>
</evidence>
<dbReference type="OrthoDB" id="9803467at2"/>
<dbReference type="Pfam" id="PF00144">
    <property type="entry name" value="Beta-lactamase"/>
    <property type="match status" value="1"/>
</dbReference>
<protein>
    <submittedName>
        <fullName evidence="4">Beta-lactamase</fullName>
    </submittedName>
</protein>
<dbReference type="SUPFAM" id="SSF56601">
    <property type="entry name" value="beta-lactamase/transpeptidase-like"/>
    <property type="match status" value="1"/>
</dbReference>
<evidence type="ECO:0000256" key="1">
    <source>
        <dbReference type="ARBA" id="ARBA00004370"/>
    </source>
</evidence>
<keyword evidence="5" id="KW-1185">Reference proteome</keyword>
<organism evidence="4 5">
    <name type="scientific">Bacillus gaemokensis</name>
    <dbReference type="NCBI Taxonomy" id="574375"/>
    <lineage>
        <taxon>Bacteria</taxon>
        <taxon>Bacillati</taxon>
        <taxon>Bacillota</taxon>
        <taxon>Bacilli</taxon>
        <taxon>Bacillales</taxon>
        <taxon>Bacillaceae</taxon>
        <taxon>Bacillus</taxon>
        <taxon>Bacillus cereus group</taxon>
    </lineage>
</organism>
<comment type="subcellular location">
    <subcellularLocation>
        <location evidence="1">Membrane</location>
    </subcellularLocation>
</comment>
<reference evidence="4 5" key="1">
    <citation type="submission" date="2014-06" db="EMBL/GenBank/DDBJ databases">
        <title>Draft genome sequence of Bacillus gaemokensis JCM 15801 (MCCC 1A00707).</title>
        <authorList>
            <person name="Lai Q."/>
            <person name="Liu Y."/>
            <person name="Shao Z."/>
        </authorList>
    </citation>
    <scope>NUCLEOTIDE SEQUENCE [LARGE SCALE GENOMIC DNA]</scope>
    <source>
        <strain evidence="4 5">JCM 15801</strain>
    </source>
</reference>
<proteinExistence type="predicted"/>
<dbReference type="STRING" id="574375.AZF08_23760"/>